<keyword evidence="3" id="KW-1185">Reference proteome</keyword>
<comment type="caution">
    <text evidence="2">The sequence shown here is derived from an EMBL/GenBank/DDBJ whole genome shotgun (WGS) entry which is preliminary data.</text>
</comment>
<dbReference type="Proteomes" id="UP000322873">
    <property type="component" value="Unassembled WGS sequence"/>
</dbReference>
<proteinExistence type="predicted"/>
<evidence type="ECO:0000313" key="3">
    <source>
        <dbReference type="Proteomes" id="UP000322873"/>
    </source>
</evidence>
<accession>A0A5M9JJ94</accession>
<dbReference type="VEuPathDB" id="FungiDB:MFRU_010g00940"/>
<dbReference type="EMBL" id="VICG01000010">
    <property type="protein sequence ID" value="KAA8567806.1"/>
    <property type="molecule type" value="Genomic_DNA"/>
</dbReference>
<feature type="compositionally biased region" description="Polar residues" evidence="1">
    <location>
        <begin position="1"/>
        <end position="12"/>
    </location>
</feature>
<reference evidence="2 3" key="1">
    <citation type="submission" date="2019-06" db="EMBL/GenBank/DDBJ databases">
        <title>Genome Sequence of the Brown Rot Fungal Pathogen Monilinia fructicola.</title>
        <authorList>
            <person name="De Miccolis Angelini R.M."/>
            <person name="Landi L."/>
            <person name="Abate D."/>
            <person name="Pollastro S."/>
            <person name="Romanazzi G."/>
            <person name="Faretra F."/>
        </authorList>
    </citation>
    <scope>NUCLEOTIDE SEQUENCE [LARGE SCALE GENOMIC DNA]</scope>
    <source>
        <strain evidence="2 3">Mfrc123</strain>
    </source>
</reference>
<evidence type="ECO:0000313" key="2">
    <source>
        <dbReference type="EMBL" id="KAA8567806.1"/>
    </source>
</evidence>
<gene>
    <name evidence="2" type="ORF">EYC84_008262</name>
</gene>
<protein>
    <submittedName>
        <fullName evidence="2">Uncharacterized protein</fullName>
    </submittedName>
</protein>
<feature type="region of interest" description="Disordered" evidence="1">
    <location>
        <begin position="1"/>
        <end position="95"/>
    </location>
</feature>
<organism evidence="2 3">
    <name type="scientific">Monilinia fructicola</name>
    <name type="common">Brown rot fungus</name>
    <name type="synonym">Ciboria fructicola</name>
    <dbReference type="NCBI Taxonomy" id="38448"/>
    <lineage>
        <taxon>Eukaryota</taxon>
        <taxon>Fungi</taxon>
        <taxon>Dikarya</taxon>
        <taxon>Ascomycota</taxon>
        <taxon>Pezizomycotina</taxon>
        <taxon>Leotiomycetes</taxon>
        <taxon>Helotiales</taxon>
        <taxon>Sclerotiniaceae</taxon>
        <taxon>Monilinia</taxon>
    </lineage>
</organism>
<sequence length="165" mass="18788">MPWPNSLSQHPPGTSADDDKDKVSTPLPKAPSNTDEEPRDHDAARTTPSSSTNTRSLSSSKPLIEKILALTSEPLSHGGAWSSPAQNQKPSDRPKYHEEVYIGIGEYHPKSGSELAHERRLMWKRKTNYLSDEGWDEKEATIERRRLEDIEETREIRERIARYGR</sequence>
<name>A0A5M9JJ94_MONFR</name>
<feature type="compositionally biased region" description="Low complexity" evidence="1">
    <location>
        <begin position="46"/>
        <end position="60"/>
    </location>
</feature>
<dbReference type="AlphaFoldDB" id="A0A5M9JJ94"/>
<evidence type="ECO:0000256" key="1">
    <source>
        <dbReference type="SAM" id="MobiDB-lite"/>
    </source>
</evidence>